<feature type="signal peptide" evidence="1">
    <location>
        <begin position="1"/>
        <end position="24"/>
    </location>
</feature>
<protein>
    <submittedName>
        <fullName evidence="2">Uncharacterized protein</fullName>
    </submittedName>
</protein>
<proteinExistence type="predicted"/>
<organism evidence="2 3">
    <name type="scientific">Aeromicrobium alkaliterrae</name>
    <dbReference type="NCBI Taxonomy" id="302168"/>
    <lineage>
        <taxon>Bacteria</taxon>
        <taxon>Bacillati</taxon>
        <taxon>Actinomycetota</taxon>
        <taxon>Actinomycetes</taxon>
        <taxon>Propionibacteriales</taxon>
        <taxon>Nocardioidaceae</taxon>
        <taxon>Aeromicrobium</taxon>
    </lineage>
</organism>
<dbReference type="Proteomes" id="UP001501057">
    <property type="component" value="Unassembled WGS sequence"/>
</dbReference>
<accession>A0ABP4VR59</accession>
<evidence type="ECO:0000256" key="1">
    <source>
        <dbReference type="SAM" id="SignalP"/>
    </source>
</evidence>
<evidence type="ECO:0000313" key="3">
    <source>
        <dbReference type="Proteomes" id="UP001501057"/>
    </source>
</evidence>
<sequence>MLAVSLTSLVVVLCLTAVTIVALARGGSGDDTERIADLLEELTEFPDDGYAWGYEDDEYFDDYEGDYVVEDDDVYDAVEQPCIDFLDASEALPFLGPGDPVAALTAVRDAVGSIIAAVDETGADDTDTEAWRADLETLRTQLDEAIGVATAGGYPELDLATDGDLAFRMYWGAPIGCEPPLRLLALDPDYPVDGGGYSYSYAS</sequence>
<feature type="chain" id="PRO_5046140435" evidence="1">
    <location>
        <begin position="25"/>
        <end position="203"/>
    </location>
</feature>
<keyword evidence="1" id="KW-0732">Signal</keyword>
<dbReference type="EMBL" id="BAAAME010000002">
    <property type="protein sequence ID" value="GAA1731584.1"/>
    <property type="molecule type" value="Genomic_DNA"/>
</dbReference>
<gene>
    <name evidence="2" type="ORF">GCM10009710_10300</name>
</gene>
<keyword evidence="3" id="KW-1185">Reference proteome</keyword>
<reference evidence="3" key="1">
    <citation type="journal article" date="2019" name="Int. J. Syst. Evol. Microbiol.">
        <title>The Global Catalogue of Microorganisms (GCM) 10K type strain sequencing project: providing services to taxonomists for standard genome sequencing and annotation.</title>
        <authorList>
            <consortium name="The Broad Institute Genomics Platform"/>
            <consortium name="The Broad Institute Genome Sequencing Center for Infectious Disease"/>
            <person name="Wu L."/>
            <person name="Ma J."/>
        </authorList>
    </citation>
    <scope>NUCLEOTIDE SEQUENCE [LARGE SCALE GENOMIC DNA]</scope>
    <source>
        <strain evidence="3">JCM 13518</strain>
    </source>
</reference>
<name>A0ABP4VR59_9ACTN</name>
<evidence type="ECO:0000313" key="2">
    <source>
        <dbReference type="EMBL" id="GAA1731584.1"/>
    </source>
</evidence>
<comment type="caution">
    <text evidence="2">The sequence shown here is derived from an EMBL/GenBank/DDBJ whole genome shotgun (WGS) entry which is preliminary data.</text>
</comment>